<reference evidence="2 3" key="1">
    <citation type="journal article" date="2016" name="Biochim. Biophys. Acta">
        <title>Characterization of red-shifted phycobilisomes isolated from the chlorophyll f-containing cyanobacterium Halomicronema hongdechloris.</title>
        <authorList>
            <person name="Li Y."/>
            <person name="Lin Y."/>
            <person name="Garvey C.J."/>
            <person name="Birch D."/>
            <person name="Corkery R.W."/>
            <person name="Loughlin P.C."/>
            <person name="Scheer H."/>
            <person name="Willows R.D."/>
            <person name="Chen M."/>
        </authorList>
    </citation>
    <scope>NUCLEOTIDE SEQUENCE [LARGE SCALE GENOMIC DNA]</scope>
    <source>
        <strain evidence="2 3">C2206</strain>
    </source>
</reference>
<organism evidence="2 3">
    <name type="scientific">Halomicronema hongdechloris C2206</name>
    <dbReference type="NCBI Taxonomy" id="1641165"/>
    <lineage>
        <taxon>Bacteria</taxon>
        <taxon>Bacillati</taxon>
        <taxon>Cyanobacteriota</taxon>
        <taxon>Cyanophyceae</taxon>
        <taxon>Nodosilineales</taxon>
        <taxon>Nodosilineaceae</taxon>
        <taxon>Halomicronema</taxon>
    </lineage>
</organism>
<dbReference type="KEGG" id="hhg:XM38_041090"/>
<dbReference type="EMBL" id="CP021983">
    <property type="protein sequence ID" value="ASC73147.1"/>
    <property type="molecule type" value="Genomic_DNA"/>
</dbReference>
<gene>
    <name evidence="2" type="ORF">XM38_041090</name>
</gene>
<accession>A0A1Z3HSP4</accession>
<proteinExistence type="predicted"/>
<dbReference type="Proteomes" id="UP000191901">
    <property type="component" value="Chromosome"/>
</dbReference>
<protein>
    <submittedName>
        <fullName evidence="2">Uncharacterized protein</fullName>
    </submittedName>
</protein>
<evidence type="ECO:0000313" key="2">
    <source>
        <dbReference type="EMBL" id="ASC73147.1"/>
    </source>
</evidence>
<feature type="region of interest" description="Disordered" evidence="1">
    <location>
        <begin position="19"/>
        <end position="58"/>
    </location>
</feature>
<evidence type="ECO:0000313" key="3">
    <source>
        <dbReference type="Proteomes" id="UP000191901"/>
    </source>
</evidence>
<keyword evidence="3" id="KW-1185">Reference proteome</keyword>
<sequence>MLNKPLNFPEVFSIDRLRNHKHSGKHQRDDEVFYRRPSPIAPYSPQDHDRLYRPSHRMPQVWKTQHC</sequence>
<dbReference type="AlphaFoldDB" id="A0A1Z3HSP4"/>
<evidence type="ECO:0000256" key="1">
    <source>
        <dbReference type="SAM" id="MobiDB-lite"/>
    </source>
</evidence>
<name>A0A1Z3HSP4_9CYAN</name>